<keyword evidence="3" id="KW-1185">Reference proteome</keyword>
<keyword evidence="1" id="KW-1133">Transmembrane helix</keyword>
<evidence type="ECO:0000313" key="2">
    <source>
        <dbReference type="EMBL" id="ETW96809.1"/>
    </source>
</evidence>
<dbReference type="Proteomes" id="UP000019140">
    <property type="component" value="Unassembled WGS sequence"/>
</dbReference>
<organism evidence="2 3">
    <name type="scientific">Candidatus Entotheonella gemina</name>
    <dbReference type="NCBI Taxonomy" id="1429439"/>
    <lineage>
        <taxon>Bacteria</taxon>
        <taxon>Pseudomonadati</taxon>
        <taxon>Nitrospinota/Tectimicrobiota group</taxon>
        <taxon>Candidatus Tectimicrobiota</taxon>
        <taxon>Candidatus Entotheonellia</taxon>
        <taxon>Candidatus Entotheonellales</taxon>
        <taxon>Candidatus Entotheonellaceae</taxon>
        <taxon>Candidatus Entotheonella</taxon>
    </lineage>
</organism>
<gene>
    <name evidence="2" type="ORF">ETSY2_45735</name>
</gene>
<sequence length="125" mass="14051">MATGMMNLMRGLTSVAGIAGLSIALEHRQRYHVQFLAQEQSQHTLEIAPVLDHLYRLWLGQGDWPGLASHKAMALLSGQLHTEAALRAYQECYLGFALLYVLLVFLVWGLPQRYTVPESVQRTSE</sequence>
<dbReference type="HOGENOM" id="CLU_1988564_0_0_7"/>
<proteinExistence type="predicted"/>
<evidence type="ECO:0000256" key="1">
    <source>
        <dbReference type="SAM" id="Phobius"/>
    </source>
</evidence>
<dbReference type="AlphaFoldDB" id="W4LG08"/>
<keyword evidence="1" id="KW-0812">Transmembrane</keyword>
<feature type="transmembrane region" description="Helical" evidence="1">
    <location>
        <begin position="93"/>
        <end position="110"/>
    </location>
</feature>
<dbReference type="EMBL" id="AZHX01002135">
    <property type="protein sequence ID" value="ETW96809.1"/>
    <property type="molecule type" value="Genomic_DNA"/>
</dbReference>
<name>W4LG08_9BACT</name>
<evidence type="ECO:0000313" key="3">
    <source>
        <dbReference type="Proteomes" id="UP000019140"/>
    </source>
</evidence>
<protein>
    <submittedName>
        <fullName evidence="2">Uncharacterized protein</fullName>
    </submittedName>
</protein>
<accession>W4LG08</accession>
<reference evidence="2 3" key="1">
    <citation type="journal article" date="2014" name="Nature">
        <title>An environmental bacterial taxon with a large and distinct metabolic repertoire.</title>
        <authorList>
            <person name="Wilson M.C."/>
            <person name="Mori T."/>
            <person name="Ruckert C."/>
            <person name="Uria A.R."/>
            <person name="Helf M.J."/>
            <person name="Takada K."/>
            <person name="Gernert C."/>
            <person name="Steffens U.A."/>
            <person name="Heycke N."/>
            <person name="Schmitt S."/>
            <person name="Rinke C."/>
            <person name="Helfrich E.J."/>
            <person name="Brachmann A.O."/>
            <person name="Gurgui C."/>
            <person name="Wakimoto T."/>
            <person name="Kracht M."/>
            <person name="Crusemann M."/>
            <person name="Hentschel U."/>
            <person name="Abe I."/>
            <person name="Matsunaga S."/>
            <person name="Kalinowski J."/>
            <person name="Takeyama H."/>
            <person name="Piel J."/>
        </authorList>
    </citation>
    <scope>NUCLEOTIDE SEQUENCE [LARGE SCALE GENOMIC DNA]</scope>
    <source>
        <strain evidence="3">TSY2</strain>
    </source>
</reference>
<keyword evidence="1" id="KW-0472">Membrane</keyword>
<comment type="caution">
    <text evidence="2">The sequence shown here is derived from an EMBL/GenBank/DDBJ whole genome shotgun (WGS) entry which is preliminary data.</text>
</comment>